<dbReference type="InterPro" id="IPR051816">
    <property type="entry name" value="Glycosyl_Hydrolase_31"/>
</dbReference>
<dbReference type="Gene3D" id="2.60.40.1760">
    <property type="entry name" value="glycosyl hydrolase (family 31)"/>
    <property type="match status" value="1"/>
</dbReference>
<evidence type="ECO:0000313" key="6">
    <source>
        <dbReference type="Proteomes" id="UP000663845"/>
    </source>
</evidence>
<dbReference type="PANTHER" id="PTHR43863:SF2">
    <property type="entry name" value="MALTASE-GLUCOAMYLASE"/>
    <property type="match status" value="1"/>
</dbReference>
<name>A0A815GH05_9BILA</name>
<keyword evidence="2" id="KW-0326">Glycosidase</keyword>
<dbReference type="InterPro" id="IPR000322">
    <property type="entry name" value="Glyco_hydro_31_TIM"/>
</dbReference>
<dbReference type="EMBL" id="CAJNOG010000702">
    <property type="protein sequence ID" value="CAF1339551.1"/>
    <property type="molecule type" value="Genomic_DNA"/>
</dbReference>
<proteinExistence type="inferred from homology"/>
<feature type="domain" description="Glycoside hydrolase family 31 TIM barrel" evidence="3">
    <location>
        <begin position="614"/>
        <end position="937"/>
    </location>
</feature>
<dbReference type="Pfam" id="PF01055">
    <property type="entry name" value="Glyco_hydro_31_2nd"/>
    <property type="match status" value="2"/>
</dbReference>
<comment type="similarity">
    <text evidence="1 2">Belongs to the glycosyl hydrolase 31 family.</text>
</comment>
<evidence type="ECO:0000256" key="1">
    <source>
        <dbReference type="ARBA" id="ARBA00007806"/>
    </source>
</evidence>
<feature type="domain" description="Glycosyl hydrolase family 31 C-terminal" evidence="4">
    <location>
        <begin position="948"/>
        <end position="1034"/>
    </location>
</feature>
<accession>A0A815GH05</accession>
<feature type="domain" description="Glycoside hydrolase family 31 TIM barrel" evidence="3">
    <location>
        <begin position="227"/>
        <end position="510"/>
    </location>
</feature>
<gene>
    <name evidence="5" type="ORF">JYZ213_LOCUS34416</name>
</gene>
<evidence type="ECO:0000259" key="3">
    <source>
        <dbReference type="Pfam" id="PF01055"/>
    </source>
</evidence>
<reference evidence="5" key="1">
    <citation type="submission" date="2021-02" db="EMBL/GenBank/DDBJ databases">
        <authorList>
            <person name="Nowell W R."/>
        </authorList>
    </citation>
    <scope>NUCLEOTIDE SEQUENCE</scope>
</reference>
<dbReference type="AlphaFoldDB" id="A0A815GH05"/>
<dbReference type="Proteomes" id="UP000663845">
    <property type="component" value="Unassembled WGS sequence"/>
</dbReference>
<protein>
    <submittedName>
        <fullName evidence="5">Uncharacterized protein</fullName>
    </submittedName>
</protein>
<dbReference type="SUPFAM" id="SSF51445">
    <property type="entry name" value="(Trans)glycosidases"/>
    <property type="match status" value="2"/>
</dbReference>
<organism evidence="5 6">
    <name type="scientific">Adineta steineri</name>
    <dbReference type="NCBI Taxonomy" id="433720"/>
    <lineage>
        <taxon>Eukaryota</taxon>
        <taxon>Metazoa</taxon>
        <taxon>Spiralia</taxon>
        <taxon>Gnathifera</taxon>
        <taxon>Rotifera</taxon>
        <taxon>Eurotatoria</taxon>
        <taxon>Bdelloidea</taxon>
        <taxon>Adinetida</taxon>
        <taxon>Adinetidae</taxon>
        <taxon>Adineta</taxon>
    </lineage>
</organism>
<dbReference type="Gene3D" id="3.20.20.80">
    <property type="entry name" value="Glycosidases"/>
    <property type="match status" value="2"/>
</dbReference>
<dbReference type="InterPro" id="IPR048395">
    <property type="entry name" value="Glyco_hydro_31_C"/>
</dbReference>
<dbReference type="Gene3D" id="2.60.40.1180">
    <property type="entry name" value="Golgi alpha-mannosidase II"/>
    <property type="match status" value="1"/>
</dbReference>
<evidence type="ECO:0000259" key="4">
    <source>
        <dbReference type="Pfam" id="PF21365"/>
    </source>
</evidence>
<dbReference type="SUPFAM" id="SSF51011">
    <property type="entry name" value="Glycosyl hydrolase domain"/>
    <property type="match status" value="1"/>
</dbReference>
<evidence type="ECO:0000313" key="5">
    <source>
        <dbReference type="EMBL" id="CAF1339551.1"/>
    </source>
</evidence>
<dbReference type="InterPro" id="IPR017853">
    <property type="entry name" value="GH"/>
</dbReference>
<evidence type="ECO:0000256" key="2">
    <source>
        <dbReference type="RuleBase" id="RU361185"/>
    </source>
</evidence>
<comment type="caution">
    <text evidence="5">The sequence shown here is derived from an EMBL/GenBank/DDBJ whole genome shotgun (WGS) entry which is preliminary data.</text>
</comment>
<dbReference type="GO" id="GO:0004553">
    <property type="term" value="F:hydrolase activity, hydrolyzing O-glycosyl compounds"/>
    <property type="evidence" value="ECO:0007669"/>
    <property type="project" value="InterPro"/>
</dbReference>
<dbReference type="InterPro" id="IPR013780">
    <property type="entry name" value="Glyco_hydro_b"/>
</dbReference>
<dbReference type="Pfam" id="PF21365">
    <property type="entry name" value="Glyco_hydro_31_3rd"/>
    <property type="match status" value="1"/>
</dbReference>
<keyword evidence="2" id="KW-0378">Hydrolase</keyword>
<sequence length="1045" mass="122767">MLFFIIIILSITGSILILYKLFIHKFLSLTVQVKSQLCEQDTYDTCSTNSGCGCFHMDATPGIGVCGFLWVACAKLAPCDPVAKTCSNADSICVRHPRCHPHPVCYPSILIDEKICPPVDRQHHYGHNLTLPYHNFHLPFVFSSTAPTNGDITIPWYIHTSGFGFLWNQPGYGSFDVQNDKEIMWTANATHQLDLWITTIPKEESLSSLFYPILMKNYVDVVGRPNPLPHFASGFWQSKNRYRSQEEFLDVAKGYYDRQIPVSIIVIDFYHWTELGDWKFNSTCWPDIPQMMNQLQSYGMKLTVSIWPHVSEDSENFITMKSEGLLTHDANGSAIVTSDNLHIPDQFNPATRYFIWNIVKTNYFDYQIKIYWLDADEPEKSQPELQWWYDRHDVEIAMVWAREHQRTFWDGLRDEKEEEIIMLSRQAWIGSHRMNVAVWSGDIDSSWEELLKQIKVAQNVALSAIYWWTTDIGGYRHDDLDDNQFQELILRWFQFGAFCPLFRLHGERQHHYGHNLTLPYHNFHLPFVFSSTAPTNGDITIPWYIHTSGFGFLWNQPGYGSFDVQNDKEIMWAANATHQLDLWITTIPKEESLSSLFYPILMKNYVNVIGHPNPLPHFASGFWQSKNRYRSQQEFLDVAKGYYDRQIPVSVIVIDFYHWTELGDWKFNSTCWPNIPQMMNQLQSYGMKLMVSIWPHVSEYSENFITMKTEGLLTHDANGSAIVTSDNLHIPDQFNPVTRYFIWNKVKTNYFDYQIKTYWLDADEPEKSQPELQWWYDRHDVEIAMVWAREHQRTFWDGLREEKEEEEIIMLSRQAWIGSHRMNVAVWSGDIDSSWEELLKQIKVAQNVALSAIYWWTTDIGGYRHDDLDDNQFQELILRWFQFGAFCPLFRLHGERYPPLPNNECGFSGGHNEVWLFNYSRQIIDIIKLRESLRDYVEYHLNISHENGTPILRPMFYDFNNDIECYNSEDQYMFGSDYLVAPIYTYQATSRSVYLPAIDKQNSVWQHYYTKRIYDGGQRYNISTTLNDFPLFVKIASDDIEILVY</sequence>
<dbReference type="GO" id="GO:0005975">
    <property type="term" value="P:carbohydrate metabolic process"/>
    <property type="evidence" value="ECO:0007669"/>
    <property type="project" value="InterPro"/>
</dbReference>
<dbReference type="PANTHER" id="PTHR43863">
    <property type="entry name" value="HYDROLASE, PUTATIVE (AFU_ORTHOLOGUE AFUA_1G03140)-RELATED"/>
    <property type="match status" value="1"/>
</dbReference>